<dbReference type="eggNOG" id="ENOG5031U8B">
    <property type="taxonomic scope" value="Bacteria"/>
</dbReference>
<reference evidence="1" key="1">
    <citation type="submission" date="2005-08" db="EMBL/GenBank/DDBJ databases">
        <title>Complete sequence of Chlorobium chlorochromatii CaD3.</title>
        <authorList>
            <person name="Copeland A."/>
            <person name="Lucas S."/>
            <person name="Lapidus A."/>
            <person name="Barry K."/>
            <person name="Detter J.C."/>
            <person name="Glavina T."/>
            <person name="Hammon N."/>
            <person name="Israni S."/>
            <person name="Pitluck S."/>
            <person name="Bryant D."/>
            <person name="Schmutz J."/>
            <person name="Larimer F."/>
            <person name="Land M."/>
            <person name="Kyrpides N."/>
            <person name="Ivanova N."/>
            <person name="Richardson P."/>
        </authorList>
    </citation>
    <scope>NUCLEOTIDE SEQUENCE [LARGE SCALE GENOMIC DNA]</scope>
    <source>
        <strain evidence="1">CaD3</strain>
    </source>
</reference>
<dbReference type="AlphaFoldDB" id="Q3AQI4"/>
<accession>Q3AQI4</accession>
<protein>
    <submittedName>
        <fullName evidence="1">Uncharacterized protein</fullName>
    </submittedName>
</protein>
<sequence>MQVTYIVLDDHNPLHRELSIYRTGIIQRICMDDAAYKTYGSLEVDGHNYAACFHYGLVESLNRLPFLSESGSGLESGEEALLHRSRLAEFLCIVKEALATLDNTHRETILVGWQQEPVAIAYLRALDAERFATFLISLLHFVEESELQQYDLEFLW</sequence>
<dbReference type="EMBL" id="CP000108">
    <property type="protein sequence ID" value="ABB28741.1"/>
    <property type="molecule type" value="Genomic_DNA"/>
</dbReference>
<name>Q3AQI4_CHLCH</name>
<dbReference type="HOGENOM" id="CLU_1692363_0_0_10"/>
<proteinExistence type="predicted"/>
<dbReference type="KEGG" id="cch:Cag_1485"/>
<dbReference type="OrthoDB" id="594803at2"/>
<gene>
    <name evidence="1" type="ordered locus">Cag_1485</name>
</gene>
<evidence type="ECO:0000313" key="1">
    <source>
        <dbReference type="EMBL" id="ABB28741.1"/>
    </source>
</evidence>
<organism evidence="1">
    <name type="scientific">Chlorobium chlorochromatii (strain CaD3)</name>
    <dbReference type="NCBI Taxonomy" id="340177"/>
    <lineage>
        <taxon>Bacteria</taxon>
        <taxon>Pseudomonadati</taxon>
        <taxon>Chlorobiota</taxon>
        <taxon>Chlorobiia</taxon>
        <taxon>Chlorobiales</taxon>
        <taxon>Chlorobiaceae</taxon>
        <taxon>Chlorobium/Pelodictyon group</taxon>
        <taxon>Chlorobium</taxon>
    </lineage>
</organism>